<organism evidence="2 3">
    <name type="scientific">Candidatus Iainarchaeum sp</name>
    <dbReference type="NCBI Taxonomy" id="3101447"/>
    <lineage>
        <taxon>Archaea</taxon>
        <taxon>Candidatus Iainarchaeota</taxon>
        <taxon>Candidatus Iainarchaeia</taxon>
        <taxon>Candidatus Iainarchaeales</taxon>
        <taxon>Candidatus Iainarchaeaceae</taxon>
        <taxon>Candidatus Iainarchaeum</taxon>
    </lineage>
</organism>
<dbReference type="EMBL" id="JAGVWF010000071">
    <property type="protein sequence ID" value="MBS3059730.1"/>
    <property type="molecule type" value="Genomic_DNA"/>
</dbReference>
<evidence type="ECO:0000313" key="2">
    <source>
        <dbReference type="EMBL" id="MBS3059730.1"/>
    </source>
</evidence>
<accession>A0A8T4L4F6</accession>
<feature type="transmembrane region" description="Helical" evidence="1">
    <location>
        <begin position="296"/>
        <end position="312"/>
    </location>
</feature>
<keyword evidence="1" id="KW-0812">Transmembrane</keyword>
<feature type="transmembrane region" description="Helical" evidence="1">
    <location>
        <begin position="158"/>
        <end position="181"/>
    </location>
</feature>
<feature type="transmembrane region" description="Helical" evidence="1">
    <location>
        <begin position="105"/>
        <end position="128"/>
    </location>
</feature>
<evidence type="ECO:0000256" key="1">
    <source>
        <dbReference type="SAM" id="Phobius"/>
    </source>
</evidence>
<keyword evidence="1" id="KW-0472">Membrane</keyword>
<dbReference type="Proteomes" id="UP000683213">
    <property type="component" value="Unassembled WGS sequence"/>
</dbReference>
<reference evidence="2" key="1">
    <citation type="submission" date="2021-03" db="EMBL/GenBank/DDBJ databases">
        <authorList>
            <person name="Jaffe A."/>
        </authorList>
    </citation>
    <scope>NUCLEOTIDE SEQUENCE</scope>
    <source>
        <strain evidence="2">RIFCSPHIGHO2_01_FULL_GW2011_AR10_43_9</strain>
    </source>
</reference>
<protein>
    <submittedName>
        <fullName evidence="2">Uncharacterized protein</fullName>
    </submittedName>
</protein>
<feature type="transmembrane region" description="Helical" evidence="1">
    <location>
        <begin position="236"/>
        <end position="256"/>
    </location>
</feature>
<evidence type="ECO:0000313" key="3">
    <source>
        <dbReference type="Proteomes" id="UP000683213"/>
    </source>
</evidence>
<feature type="transmembrane region" description="Helical" evidence="1">
    <location>
        <begin position="193"/>
        <end position="224"/>
    </location>
</feature>
<keyword evidence="1" id="KW-1133">Transmembrane helix</keyword>
<dbReference type="AlphaFoldDB" id="A0A8T4L4F6"/>
<feature type="transmembrane region" description="Helical" evidence="1">
    <location>
        <begin position="347"/>
        <end position="370"/>
    </location>
</feature>
<reference evidence="2" key="2">
    <citation type="submission" date="2021-05" db="EMBL/GenBank/DDBJ databases">
        <title>Protein family content uncovers lineage relationships and bacterial pathway maintenance mechanisms in DPANN archaea.</title>
        <authorList>
            <person name="Castelle C.J."/>
            <person name="Meheust R."/>
            <person name="Jaffe A.L."/>
            <person name="Seitz K."/>
            <person name="Gong X."/>
            <person name="Baker B.J."/>
            <person name="Banfield J.F."/>
        </authorList>
    </citation>
    <scope>NUCLEOTIDE SEQUENCE</scope>
    <source>
        <strain evidence="2">RIFCSPHIGHO2_01_FULL_GW2011_AR10_43_9</strain>
    </source>
</reference>
<feature type="transmembrane region" description="Helical" evidence="1">
    <location>
        <begin position="21"/>
        <end position="39"/>
    </location>
</feature>
<name>A0A8T4L4F6_9ARCH</name>
<sequence length="546" mass="63507">MLEELEEVPLIKRVVSAGKSVFLVLFFVYLALYVTYSIHLEYPFPYHADEWDAFAIANEINRIDGLVSYNPFRGWGFDPQAEQNYHLFLATIMNFTNWDEIDLGAVYTALFVPVLMTFLMILFTFLLIKHLTGNSVAAFLSAITVVITRPNVTLLGYWFAVPMAFGLAFMPLVLLLFVKTFTDDKSIPSNQYFLFFLIVYAMLTLTHPATAIIFLPSFFLYFLLNPRLLFSNKLKIGVTIVMLIALMFLMVGYMVYQYKPYGTEDLIEKVIETLSFPTSLYEVQAFYYIPRFLSEPMFWLGVLGLAYLLNLGNRQSKIMPLFIASLLPIVYFGFTEGQSFLAEYRRVFMFAATSIAMLSGVGLYVIYSFSHRVLENVFRKIRLENIITGFLSKAAVLAVILLFLINTLTLVVFTHQPYLYRITEAYEMPAFLWLKYNTNNEEIVLAHPWSSRAIHVIAGNRILYANPARLQGARAYQEIFEFFSYPCEERIRMTRGATYVYKWKHLHLQSRWLTLRFLRLCFLRFYSSGLSCHSMKWRQQTFHSQE</sequence>
<feature type="transmembrane region" description="Helical" evidence="1">
    <location>
        <begin position="390"/>
        <end position="413"/>
    </location>
</feature>
<gene>
    <name evidence="2" type="ORF">J4224_04890</name>
</gene>
<proteinExistence type="predicted"/>
<comment type="caution">
    <text evidence="2">The sequence shown here is derived from an EMBL/GenBank/DDBJ whole genome shotgun (WGS) entry which is preliminary data.</text>
</comment>
<feature type="transmembrane region" description="Helical" evidence="1">
    <location>
        <begin position="318"/>
        <end position="335"/>
    </location>
</feature>